<feature type="domain" description="PHD-type" evidence="12">
    <location>
        <begin position="287"/>
        <end position="336"/>
    </location>
</feature>
<dbReference type="SMART" id="SM01408">
    <property type="entry name" value="ING"/>
    <property type="match status" value="1"/>
</dbReference>
<evidence type="ECO:0000256" key="8">
    <source>
        <dbReference type="PIRSR" id="PIRSR628651-51"/>
    </source>
</evidence>
<dbReference type="Gene3D" id="6.10.140.1740">
    <property type="match status" value="1"/>
</dbReference>
<dbReference type="Pfam" id="PF12998">
    <property type="entry name" value="ING"/>
    <property type="match status" value="2"/>
</dbReference>
<feature type="binding site" evidence="8">
    <location>
        <position position="330"/>
    </location>
    <ligand>
        <name>Zn(2+)</name>
        <dbReference type="ChEBI" id="CHEBI:29105"/>
        <label>2</label>
    </ligand>
</feature>
<feature type="binding site" evidence="8">
    <location>
        <position position="314"/>
    </location>
    <ligand>
        <name>Zn(2+)</name>
        <dbReference type="ChEBI" id="CHEBI:29105"/>
        <label>1</label>
    </ligand>
</feature>
<dbReference type="InterPro" id="IPR019786">
    <property type="entry name" value="Zinc_finger_PHD-type_CS"/>
</dbReference>
<dbReference type="PROSITE" id="PS50016">
    <property type="entry name" value="ZF_PHD_2"/>
    <property type="match status" value="1"/>
</dbReference>
<dbReference type="Proteomes" id="UP000001861">
    <property type="component" value="Unassembled WGS sequence"/>
</dbReference>
<dbReference type="InterPro" id="IPR028651">
    <property type="entry name" value="ING_fam"/>
</dbReference>
<keyword evidence="14" id="KW-1185">Reference proteome</keyword>
<feature type="site" description="Histone H3K4me3 binding" evidence="7">
    <location>
        <position position="300"/>
    </location>
</feature>
<dbReference type="InterPro" id="IPR013083">
    <property type="entry name" value="Znf_RING/FYVE/PHD"/>
</dbReference>
<gene>
    <name evidence="13" type="ORF">CC1G_05200</name>
</gene>
<evidence type="ECO:0000313" key="13">
    <source>
        <dbReference type="EMBL" id="EAU88434.1"/>
    </source>
</evidence>
<dbReference type="GO" id="GO:0008270">
    <property type="term" value="F:zinc ion binding"/>
    <property type="evidence" value="ECO:0007669"/>
    <property type="project" value="UniProtKB-KW"/>
</dbReference>
<dbReference type="VEuPathDB" id="FungiDB:CC1G_05200"/>
<keyword evidence="3 8" id="KW-0479">Metal-binding</keyword>
<evidence type="ECO:0000256" key="1">
    <source>
        <dbReference type="ARBA" id="ARBA00004123"/>
    </source>
</evidence>
<evidence type="ECO:0000256" key="4">
    <source>
        <dbReference type="ARBA" id="ARBA00022771"/>
    </source>
</evidence>
<keyword evidence="10" id="KW-0156">Chromatin regulator</keyword>
<dbReference type="STRING" id="240176.A8NG76"/>
<dbReference type="GO" id="GO:0006325">
    <property type="term" value="P:chromatin organization"/>
    <property type="evidence" value="ECO:0007669"/>
    <property type="project" value="UniProtKB-KW"/>
</dbReference>
<comment type="subcellular location">
    <subcellularLocation>
        <location evidence="1 10">Nucleus</location>
    </subcellularLocation>
</comment>
<feature type="compositionally biased region" description="Basic and acidic residues" evidence="11">
    <location>
        <begin position="28"/>
        <end position="44"/>
    </location>
</feature>
<dbReference type="CDD" id="cd16859">
    <property type="entry name" value="ING_ING4_5"/>
    <property type="match status" value="1"/>
</dbReference>
<feature type="binding site" evidence="8">
    <location>
        <position position="303"/>
    </location>
    <ligand>
        <name>Zn(2+)</name>
        <dbReference type="ChEBI" id="CHEBI:29105"/>
        <label>2</label>
    </ligand>
</feature>
<dbReference type="CDD" id="cd15505">
    <property type="entry name" value="PHD_ING"/>
    <property type="match status" value="1"/>
</dbReference>
<evidence type="ECO:0000313" key="14">
    <source>
        <dbReference type="Proteomes" id="UP000001861"/>
    </source>
</evidence>
<evidence type="ECO:0000256" key="7">
    <source>
        <dbReference type="PIRSR" id="PIRSR628651-50"/>
    </source>
</evidence>
<feature type="binding site" evidence="8">
    <location>
        <position position="317"/>
    </location>
    <ligand>
        <name>Zn(2+)</name>
        <dbReference type="ChEBI" id="CHEBI:29105"/>
        <label>1</label>
    </ligand>
</feature>
<comment type="domain">
    <text evidence="10">The PHD-type zinc finger mediates the binding to H3K4me3.</text>
</comment>
<dbReference type="SUPFAM" id="SSF57903">
    <property type="entry name" value="FYVE/PHD zinc finger"/>
    <property type="match status" value="1"/>
</dbReference>
<feature type="site" description="Histone H3K4me3 binding" evidence="7">
    <location>
        <position position="312"/>
    </location>
</feature>
<dbReference type="GeneID" id="6009996"/>
<dbReference type="OMA" id="KEREVWD"/>
<feature type="binding site" evidence="8">
    <location>
        <position position="290"/>
    </location>
    <ligand>
        <name>Zn(2+)</name>
        <dbReference type="ChEBI" id="CHEBI:29105"/>
        <label>1</label>
    </ligand>
</feature>
<dbReference type="InterPro" id="IPR011011">
    <property type="entry name" value="Znf_FYVE_PHD"/>
</dbReference>
<dbReference type="GO" id="GO:0000785">
    <property type="term" value="C:chromatin"/>
    <property type="evidence" value="ECO:0007669"/>
    <property type="project" value="UniProtKB-ARBA"/>
</dbReference>
<dbReference type="KEGG" id="cci:CC1G_05200"/>
<dbReference type="AlphaFoldDB" id="A8NG76"/>
<evidence type="ECO:0000256" key="10">
    <source>
        <dbReference type="RuleBase" id="RU361213"/>
    </source>
</evidence>
<evidence type="ECO:0000256" key="5">
    <source>
        <dbReference type="ARBA" id="ARBA00022833"/>
    </source>
</evidence>
<dbReference type="eggNOG" id="KOG1973">
    <property type="taxonomic scope" value="Eukaryota"/>
</dbReference>
<feature type="region of interest" description="Disordered" evidence="11">
    <location>
        <begin position="1"/>
        <end position="44"/>
    </location>
</feature>
<reference evidence="13 14" key="1">
    <citation type="journal article" date="2010" name="Proc. Natl. Acad. Sci. U.S.A.">
        <title>Insights into evolution of multicellular fungi from the assembled chromosomes of the mushroom Coprinopsis cinerea (Coprinus cinereus).</title>
        <authorList>
            <person name="Stajich J.E."/>
            <person name="Wilke S.K."/>
            <person name="Ahren D."/>
            <person name="Au C.H."/>
            <person name="Birren B.W."/>
            <person name="Borodovsky M."/>
            <person name="Burns C."/>
            <person name="Canback B."/>
            <person name="Casselton L.A."/>
            <person name="Cheng C.K."/>
            <person name="Deng J."/>
            <person name="Dietrich F.S."/>
            <person name="Fargo D.C."/>
            <person name="Farman M.L."/>
            <person name="Gathman A.C."/>
            <person name="Goldberg J."/>
            <person name="Guigo R."/>
            <person name="Hoegger P.J."/>
            <person name="Hooker J.B."/>
            <person name="Huggins A."/>
            <person name="James T.Y."/>
            <person name="Kamada T."/>
            <person name="Kilaru S."/>
            <person name="Kodira C."/>
            <person name="Kues U."/>
            <person name="Kupfer D."/>
            <person name="Kwan H.S."/>
            <person name="Lomsadze A."/>
            <person name="Li W."/>
            <person name="Lilly W.W."/>
            <person name="Ma L.J."/>
            <person name="Mackey A.J."/>
            <person name="Manning G."/>
            <person name="Martin F."/>
            <person name="Muraguchi H."/>
            <person name="Natvig D.O."/>
            <person name="Palmerini H."/>
            <person name="Ramesh M.A."/>
            <person name="Rehmeyer C.J."/>
            <person name="Roe B.A."/>
            <person name="Shenoy N."/>
            <person name="Stanke M."/>
            <person name="Ter-Hovhannisyan V."/>
            <person name="Tunlid A."/>
            <person name="Velagapudi R."/>
            <person name="Vision T.J."/>
            <person name="Zeng Q."/>
            <person name="Zolan M.E."/>
            <person name="Pukkila P.J."/>
        </authorList>
    </citation>
    <scope>NUCLEOTIDE SEQUENCE [LARGE SCALE GENOMIC DNA]</scope>
    <source>
        <strain evidence="14">Okayama-7 / 130 / ATCC MYA-4618 / FGSC 9003</strain>
    </source>
</reference>
<evidence type="ECO:0000256" key="2">
    <source>
        <dbReference type="ARBA" id="ARBA00010210"/>
    </source>
</evidence>
<dbReference type="InParanoid" id="A8NG76"/>
<evidence type="ECO:0000259" key="12">
    <source>
        <dbReference type="PROSITE" id="PS50016"/>
    </source>
</evidence>
<dbReference type="SMART" id="SM00249">
    <property type="entry name" value="PHD"/>
    <property type="match status" value="1"/>
</dbReference>
<comment type="similarity">
    <text evidence="2 10">Belongs to the ING family.</text>
</comment>
<evidence type="ECO:0000256" key="11">
    <source>
        <dbReference type="SAM" id="MobiDB-lite"/>
    </source>
</evidence>
<comment type="caution">
    <text evidence="13">The sequence shown here is derived from an EMBL/GenBank/DDBJ whole genome shotgun (WGS) entry which is preliminary data.</text>
</comment>
<name>A8NG76_COPC7</name>
<keyword evidence="5 8" id="KW-0862">Zinc</keyword>
<organism evidence="13 14">
    <name type="scientific">Coprinopsis cinerea (strain Okayama-7 / 130 / ATCC MYA-4618 / FGSC 9003)</name>
    <name type="common">Inky cap fungus</name>
    <name type="synonym">Hormographiella aspergillata</name>
    <dbReference type="NCBI Taxonomy" id="240176"/>
    <lineage>
        <taxon>Eukaryota</taxon>
        <taxon>Fungi</taxon>
        <taxon>Dikarya</taxon>
        <taxon>Basidiomycota</taxon>
        <taxon>Agaricomycotina</taxon>
        <taxon>Agaricomycetes</taxon>
        <taxon>Agaricomycetidae</taxon>
        <taxon>Agaricales</taxon>
        <taxon>Agaricineae</taxon>
        <taxon>Psathyrellaceae</taxon>
        <taxon>Coprinopsis</taxon>
    </lineage>
</organism>
<dbReference type="Gene3D" id="3.30.40.10">
    <property type="entry name" value="Zinc/RING finger domain, C3HC4 (zinc finger)"/>
    <property type="match status" value="1"/>
</dbReference>
<dbReference type="GO" id="GO:0005634">
    <property type="term" value="C:nucleus"/>
    <property type="evidence" value="ECO:0007669"/>
    <property type="project" value="UniProtKB-SubCell"/>
</dbReference>
<feature type="compositionally biased region" description="Acidic residues" evidence="11">
    <location>
        <begin position="16"/>
        <end position="27"/>
    </location>
</feature>
<feature type="site" description="Histone H3K4me3 binding" evidence="7">
    <location>
        <position position="304"/>
    </location>
</feature>
<feature type="site" description="Histone H3K4me3 binding" evidence="7">
    <location>
        <position position="289"/>
    </location>
</feature>
<evidence type="ECO:0000256" key="3">
    <source>
        <dbReference type="ARBA" id="ARBA00022723"/>
    </source>
</evidence>
<dbReference type="RefSeq" id="XP_001833500.1">
    <property type="nucleotide sequence ID" value="XM_001833448.1"/>
</dbReference>
<evidence type="ECO:0000256" key="6">
    <source>
        <dbReference type="ARBA" id="ARBA00023242"/>
    </source>
</evidence>
<keyword evidence="6 10" id="KW-0539">Nucleus</keyword>
<comment type="function">
    <text evidence="10">Component of an histone acetyltransferase complex.</text>
</comment>
<dbReference type="PROSITE" id="PS01359">
    <property type="entry name" value="ZF_PHD_1"/>
    <property type="match status" value="1"/>
</dbReference>
<keyword evidence="4 9" id="KW-0863">Zinc-finger</keyword>
<dbReference type="InterPro" id="IPR019787">
    <property type="entry name" value="Znf_PHD-finger"/>
</dbReference>
<proteinExistence type="inferred from homology"/>
<feature type="binding site" evidence="8">
    <location>
        <position position="292"/>
    </location>
    <ligand>
        <name>Zn(2+)</name>
        <dbReference type="ChEBI" id="CHEBI:29105"/>
        <label>1</label>
    </ligand>
</feature>
<feature type="binding site" evidence="8">
    <location>
        <position position="333"/>
    </location>
    <ligand>
        <name>Zn(2+)</name>
        <dbReference type="ChEBI" id="CHEBI:29105"/>
        <label>2</label>
    </ligand>
</feature>
<feature type="binding site" evidence="8">
    <location>
        <position position="308"/>
    </location>
    <ligand>
        <name>Zn(2+)</name>
        <dbReference type="ChEBI" id="CHEBI:29105"/>
        <label>2</label>
    </ligand>
</feature>
<comment type="subunit">
    <text evidence="10">Component of an histone acetyltransferase complex. Interacts with H3K4me3 and to a lesser extent with H3K4me2.</text>
</comment>
<dbReference type="InterPro" id="IPR001965">
    <property type="entry name" value="Znf_PHD"/>
</dbReference>
<accession>A8NG76</accession>
<dbReference type="EMBL" id="AACS02000002">
    <property type="protein sequence ID" value="EAU88434.1"/>
    <property type="molecule type" value="Genomic_DNA"/>
</dbReference>
<feature type="compositionally biased region" description="Basic residues" evidence="11">
    <location>
        <begin position="1"/>
        <end position="10"/>
    </location>
</feature>
<dbReference type="PANTHER" id="PTHR10333">
    <property type="entry name" value="INHIBITOR OF GROWTH PROTEIN"/>
    <property type="match status" value="1"/>
</dbReference>
<dbReference type="OrthoDB" id="5411773at2759"/>
<dbReference type="InterPro" id="IPR024610">
    <property type="entry name" value="ING_N_histone-binding"/>
</dbReference>
<sequence>MSTRKRKRAQVVHQEEDFEEEAEQQEGDEGKENGEKEIDPAEKEQEVWDAIREERYEIVEQLPLTLHRQLSLMKQLDQQSQSYLTALLPTLRSYIQLRKSIAEKGEEHTGRANASTVDAMAADGTPSTSKDSNETLFSIGDAQGMAIPRERARAPETTREYLSHVAWLSEELLRASQEKVNLAQATTDSVERHIRLLDVAIQEQEASLISSTQGTISLPDLTLPKPTRQSGNVFDKYNSITLQTSGLLNSERIDDEGGDSPIEEIGIPRDILKAMFVSPTKNEAGEELYCYCNRASFGEMIACDGPQCGLEWFHLGCVGLKEPPEGEWFCENCTKFDM</sequence>
<protein>
    <recommendedName>
        <fullName evidence="10">Chromatin modification-related protein</fullName>
    </recommendedName>
</protein>
<evidence type="ECO:0000256" key="9">
    <source>
        <dbReference type="PROSITE-ProRule" id="PRU00146"/>
    </source>
</evidence>